<dbReference type="KEGG" id="fal:FRAAL4467"/>
<sequence length="327" mass="34557">MSPRRTIRETVKNGINSIPELQASLLTAIQLEFSTIPPYLCAQWSVNDSGAPGSVSYSIGNVAIQEMGHFGQVCNLYTATGASLKGEIATPDLVPVYPTVGLPGGVHPGLVVALAPLGDQALRTFMAIEYPEKGPVVPPPPDAPPPPPPPAEPTIGQFYDAISTGFETVFPTGSLPQYPAPNQVSYADLLSAVNTVADAVNAISEITAQGEGTSASPDEGTFDPDTLAHYYTFAEIYYGRTIVEVGSGFEYSGAIIQRPAVYDFSPHQPGAPGQDEFIDTFTQLLRNLEACWTDGSDIGEQLAAMNSLQSAGTVLIKNGFAPQFTFA</sequence>
<organism evidence="2 3">
    <name type="scientific">Frankia alni (strain DSM 45986 / CECT 9034 / ACN14a)</name>
    <dbReference type="NCBI Taxonomy" id="326424"/>
    <lineage>
        <taxon>Bacteria</taxon>
        <taxon>Bacillati</taxon>
        <taxon>Actinomycetota</taxon>
        <taxon>Actinomycetes</taxon>
        <taxon>Frankiales</taxon>
        <taxon>Frankiaceae</taxon>
        <taxon>Frankia</taxon>
    </lineage>
</organism>
<protein>
    <submittedName>
        <fullName evidence="2">Membrane protein</fullName>
    </submittedName>
</protein>
<dbReference type="STRING" id="326424.FRAAL4467"/>
<dbReference type="InterPro" id="IPR012347">
    <property type="entry name" value="Ferritin-like"/>
</dbReference>
<dbReference type="OrthoDB" id="9800162at2"/>
<dbReference type="EMBL" id="CT573213">
    <property type="protein sequence ID" value="CAJ63109.1"/>
    <property type="molecule type" value="Genomic_DNA"/>
</dbReference>
<dbReference type="RefSeq" id="WP_011605590.1">
    <property type="nucleotide sequence ID" value="NC_008278.1"/>
</dbReference>
<evidence type="ECO:0000313" key="2">
    <source>
        <dbReference type="EMBL" id="CAJ63109.1"/>
    </source>
</evidence>
<evidence type="ECO:0000259" key="1">
    <source>
        <dbReference type="Pfam" id="PF12902"/>
    </source>
</evidence>
<dbReference type="AlphaFoldDB" id="Q0RHC0"/>
<dbReference type="HOGENOM" id="CLU_043311_0_0_11"/>
<dbReference type="Pfam" id="PF12902">
    <property type="entry name" value="Ferritin-like"/>
    <property type="match status" value="1"/>
</dbReference>
<keyword evidence="3" id="KW-1185">Reference proteome</keyword>
<dbReference type="eggNOG" id="COG1633">
    <property type="taxonomic scope" value="Bacteria"/>
</dbReference>
<feature type="domain" description="Iminophenyl-pyruvate dimer synthase" evidence="1">
    <location>
        <begin position="25"/>
        <end position="237"/>
    </location>
</feature>
<accession>Q0RHC0</accession>
<gene>
    <name evidence="2" type="ordered locus">FRAAL4467</name>
</gene>
<dbReference type="PANTHER" id="PTHR34400:SF4">
    <property type="entry name" value="MEMBRANE PROTEIN"/>
    <property type="match status" value="1"/>
</dbReference>
<evidence type="ECO:0000313" key="3">
    <source>
        <dbReference type="Proteomes" id="UP000000657"/>
    </source>
</evidence>
<proteinExistence type="predicted"/>
<reference evidence="2 3" key="1">
    <citation type="journal article" date="2007" name="Genome Res.">
        <title>Genome characteristics of facultatively symbiotic Frankia sp. strains reflect host range and host plant biogeography.</title>
        <authorList>
            <person name="Normand P."/>
            <person name="Lapierre P."/>
            <person name="Tisa L.S."/>
            <person name="Gogarten J.P."/>
            <person name="Alloisio N."/>
            <person name="Bagnarol E."/>
            <person name="Bassi C.A."/>
            <person name="Berry A.M."/>
            <person name="Bickhart D.M."/>
            <person name="Choisne N."/>
            <person name="Couloux A."/>
            <person name="Cournoyer B."/>
            <person name="Cruveiller S."/>
            <person name="Daubin V."/>
            <person name="Demange N."/>
            <person name="Francino M.P."/>
            <person name="Goltsman E."/>
            <person name="Huang Y."/>
            <person name="Kopp O.R."/>
            <person name="Labarre L."/>
            <person name="Lapidus A."/>
            <person name="Lavire C."/>
            <person name="Marechal J."/>
            <person name="Martinez M."/>
            <person name="Mastronunzio J.E."/>
            <person name="Mullin B.C."/>
            <person name="Niemann J."/>
            <person name="Pujic P."/>
            <person name="Rawnsley T."/>
            <person name="Rouy Z."/>
            <person name="Schenowitz C."/>
            <person name="Sellstedt A."/>
            <person name="Tavares F."/>
            <person name="Tomkins J.P."/>
            <person name="Vallenet D."/>
            <person name="Valverde C."/>
            <person name="Wall L.G."/>
            <person name="Wang Y."/>
            <person name="Medigue C."/>
            <person name="Benson D.R."/>
        </authorList>
    </citation>
    <scope>NUCLEOTIDE SEQUENCE [LARGE SCALE GENOMIC DNA]</scope>
    <source>
        <strain evidence="3">DSM 45986 / CECT 9034 / ACN14a</strain>
    </source>
</reference>
<dbReference type="PANTHER" id="PTHR34400">
    <property type="match status" value="1"/>
</dbReference>
<dbReference type="Proteomes" id="UP000000657">
    <property type="component" value="Chromosome"/>
</dbReference>
<name>Q0RHC0_FRAAA</name>
<dbReference type="Gene3D" id="1.20.1260.10">
    <property type="match status" value="1"/>
</dbReference>
<dbReference type="InterPro" id="IPR026820">
    <property type="entry name" value="VioB/RebD_dom"/>
</dbReference>